<reference evidence="1 2" key="1">
    <citation type="journal article" date="2018" name="Sci. Rep.">
        <title>A novel species of the marine cyanobacterium Acaryochloris with a unique pigment content and lifestyle.</title>
        <authorList>
            <person name="Partensky F."/>
            <person name="Six C."/>
            <person name="Ratin M."/>
            <person name="Garczarek L."/>
            <person name="Vaulot D."/>
            <person name="Probert I."/>
            <person name="Calteau A."/>
            <person name="Gourvil P."/>
            <person name="Marie D."/>
            <person name="Grebert T."/>
            <person name="Bouchier C."/>
            <person name="Le Panse S."/>
            <person name="Gachenot M."/>
            <person name="Rodriguez F."/>
            <person name="Garrido J.L."/>
        </authorList>
    </citation>
    <scope>NUCLEOTIDE SEQUENCE [LARGE SCALE GENOMIC DNA]</scope>
    <source>
        <strain evidence="1 2">RCC1774</strain>
    </source>
</reference>
<dbReference type="Proteomes" id="UP000248857">
    <property type="component" value="Unassembled WGS sequence"/>
</dbReference>
<dbReference type="RefSeq" id="WP_146242313.1">
    <property type="nucleotide sequence ID" value="NZ_CAWNWM010000004.1"/>
</dbReference>
<keyword evidence="2" id="KW-1185">Reference proteome</keyword>
<comment type="caution">
    <text evidence="1">The sequence shown here is derived from an EMBL/GenBank/DDBJ whole genome shotgun (WGS) entry which is preliminary data.</text>
</comment>
<proteinExistence type="predicted"/>
<organism evidence="1 2">
    <name type="scientific">Acaryochloris thomasi RCC1774</name>
    <dbReference type="NCBI Taxonomy" id="1764569"/>
    <lineage>
        <taxon>Bacteria</taxon>
        <taxon>Bacillati</taxon>
        <taxon>Cyanobacteriota</taxon>
        <taxon>Cyanophyceae</taxon>
        <taxon>Acaryochloridales</taxon>
        <taxon>Acaryochloridaceae</taxon>
        <taxon>Acaryochloris</taxon>
        <taxon>Acaryochloris thomasi</taxon>
    </lineage>
</organism>
<protein>
    <submittedName>
        <fullName evidence="1">Uncharacterized protein</fullName>
    </submittedName>
</protein>
<dbReference type="AlphaFoldDB" id="A0A2W1JKX5"/>
<evidence type="ECO:0000313" key="2">
    <source>
        <dbReference type="Proteomes" id="UP000248857"/>
    </source>
</evidence>
<dbReference type="OrthoDB" id="9813823at2"/>
<dbReference type="EMBL" id="PQWO01000004">
    <property type="protein sequence ID" value="PZD74019.1"/>
    <property type="molecule type" value="Genomic_DNA"/>
</dbReference>
<gene>
    <name evidence="1" type="ORF">C1752_01863</name>
</gene>
<name>A0A2W1JKX5_9CYAN</name>
<accession>A0A2W1JKX5</accession>
<evidence type="ECO:0000313" key="1">
    <source>
        <dbReference type="EMBL" id="PZD74019.1"/>
    </source>
</evidence>
<sequence length="96" mass="11230">MQTIKTKAQINTDRTLTVQLPADLQVGEYDVVVVLDKSSKKQVEPHILQAVEEVPLADRWEQWFDEVEKLPLKENVEEQSFHEILVEKYRKQGLEL</sequence>